<evidence type="ECO:0000256" key="1">
    <source>
        <dbReference type="ARBA" id="ARBA00004474"/>
    </source>
</evidence>
<dbReference type="GO" id="GO:0032543">
    <property type="term" value="P:mitochondrial translation"/>
    <property type="evidence" value="ECO:0007669"/>
    <property type="project" value="TreeGrafter"/>
</dbReference>
<keyword evidence="11" id="KW-0496">Mitochondrion</keyword>
<dbReference type="Pfam" id="PF00238">
    <property type="entry name" value="Ribosomal_L14"/>
    <property type="match status" value="1"/>
</dbReference>
<protein>
    <recommendedName>
        <fullName evidence="10">Large ribosomal subunit protein uL14c</fullName>
    </recommendedName>
    <alternativeName>
        <fullName evidence="8">50S ribosomal protein L14, chloroplastic</fullName>
    </alternativeName>
    <alternativeName>
        <fullName evidence="9">50S ribosomal protein L16, chloroplastic</fullName>
    </alternativeName>
</protein>
<evidence type="ECO:0000256" key="7">
    <source>
        <dbReference type="ARBA" id="ARBA00023274"/>
    </source>
</evidence>
<keyword evidence="7" id="KW-0687">Ribonucleoprotein</keyword>
<dbReference type="InterPro" id="IPR036920">
    <property type="entry name" value="Ribosomal_uL16_sf"/>
</dbReference>
<dbReference type="InterPro" id="IPR016180">
    <property type="entry name" value="Ribosomal_uL16_dom"/>
</dbReference>
<dbReference type="AlphaFoldDB" id="A0A385G255"/>
<comment type="subcellular location">
    <subcellularLocation>
        <location evidence="1">Plastid</location>
    </subcellularLocation>
</comment>
<keyword evidence="6 11" id="KW-0689">Ribosomal protein</keyword>
<evidence type="ECO:0000256" key="8">
    <source>
        <dbReference type="ARBA" id="ARBA00035424"/>
    </source>
</evidence>
<proteinExistence type="inferred from homology"/>
<dbReference type="PANTHER" id="PTHR12220">
    <property type="entry name" value="50S/60S RIBOSOMAL PROTEIN L16"/>
    <property type="match status" value="1"/>
</dbReference>
<dbReference type="InterPro" id="IPR020798">
    <property type="entry name" value="Ribosomal_uL16_CS"/>
</dbReference>
<dbReference type="SUPFAM" id="SSF54686">
    <property type="entry name" value="Ribosomal protein L16p/L10e"/>
    <property type="match status" value="1"/>
</dbReference>
<dbReference type="GO" id="GO:0005762">
    <property type="term" value="C:mitochondrial large ribosomal subunit"/>
    <property type="evidence" value="ECO:0007669"/>
    <property type="project" value="TreeGrafter"/>
</dbReference>
<keyword evidence="3" id="KW-0934">Plastid</keyword>
<evidence type="ECO:0000256" key="5">
    <source>
        <dbReference type="ARBA" id="ARBA00022884"/>
    </source>
</evidence>
<dbReference type="CDD" id="cd01433">
    <property type="entry name" value="Ribosomal_L16_L10e"/>
    <property type="match status" value="1"/>
</dbReference>
<dbReference type="CDD" id="cd00337">
    <property type="entry name" value="Ribosomal_uL14"/>
    <property type="match status" value="1"/>
</dbReference>
<comment type="similarity">
    <text evidence="2">Belongs to the universal ribosomal protein uL14 family.</text>
</comment>
<keyword evidence="5" id="KW-0694">RNA-binding</keyword>
<gene>
    <name evidence="11" type="primary">rpl14</name>
</gene>
<dbReference type="SMART" id="SM01374">
    <property type="entry name" value="Ribosomal_L14"/>
    <property type="match status" value="1"/>
</dbReference>
<dbReference type="GO" id="GO:0009536">
    <property type="term" value="C:plastid"/>
    <property type="evidence" value="ECO:0007669"/>
    <property type="project" value="UniProtKB-SubCell"/>
</dbReference>
<evidence type="ECO:0000256" key="4">
    <source>
        <dbReference type="ARBA" id="ARBA00022730"/>
    </source>
</evidence>
<dbReference type="NCBIfam" id="TIGR01164">
    <property type="entry name" value="rplP_bact"/>
    <property type="match status" value="1"/>
</dbReference>
<reference evidence="11" key="1">
    <citation type="journal article" date="2018" name="Mitochondrial DNA Part B Resour">
        <title>The complete mitochondrial genome of a tertiary relict evergreen woody plant Ammopiptanthus mongolicus.</title>
        <authorList>
            <person name="Yu T."/>
            <person name="Sun L."/>
            <person name="Cui H."/>
            <person name="Liu S."/>
            <person name="Men J."/>
            <person name="Chen S."/>
            <person name="Chen Y."/>
            <person name="Lu C."/>
        </authorList>
    </citation>
    <scope>NUCLEOTIDE SEQUENCE</scope>
</reference>
<dbReference type="InterPro" id="IPR019972">
    <property type="entry name" value="Ribosomal_uL14_CS"/>
</dbReference>
<evidence type="ECO:0000256" key="3">
    <source>
        <dbReference type="ARBA" id="ARBA00022640"/>
    </source>
</evidence>
<dbReference type="FunFam" id="2.40.150.20:FF:000002">
    <property type="entry name" value="50S ribosomal protein L14, chloroplastic"/>
    <property type="match status" value="1"/>
</dbReference>
<accession>A0A385G255</accession>
<dbReference type="GO" id="GO:0003735">
    <property type="term" value="F:structural constituent of ribosome"/>
    <property type="evidence" value="ECO:0007669"/>
    <property type="project" value="InterPro"/>
</dbReference>
<organism evidence="11">
    <name type="scientific">Ammopiptanthus mongolicus</name>
    <name type="common">Piptanthus mongolicus</name>
    <dbReference type="NCBI Taxonomy" id="126911"/>
    <lineage>
        <taxon>Eukaryota</taxon>
        <taxon>Viridiplantae</taxon>
        <taxon>Streptophyta</taxon>
        <taxon>Embryophyta</taxon>
        <taxon>Tracheophyta</taxon>
        <taxon>Spermatophyta</taxon>
        <taxon>Magnoliopsida</taxon>
        <taxon>eudicotyledons</taxon>
        <taxon>Gunneridae</taxon>
        <taxon>Pentapetalae</taxon>
        <taxon>rosids</taxon>
        <taxon>fabids</taxon>
        <taxon>Fabales</taxon>
        <taxon>Fabaceae</taxon>
        <taxon>Papilionoideae</taxon>
        <taxon>50 kb inversion clade</taxon>
        <taxon>genistoids sensu lato</taxon>
        <taxon>core genistoids</taxon>
        <taxon>Sophoreae</taxon>
        <taxon>Ammopiptanthus</taxon>
    </lineage>
</organism>
<dbReference type="EMBL" id="MF683210">
    <property type="protein sequence ID" value="AXV54273.1"/>
    <property type="molecule type" value="Genomic_DNA"/>
</dbReference>
<evidence type="ECO:0000256" key="10">
    <source>
        <dbReference type="ARBA" id="ARBA00068951"/>
    </source>
</evidence>
<evidence type="ECO:0000313" key="11">
    <source>
        <dbReference type="EMBL" id="AXV54273.1"/>
    </source>
</evidence>
<dbReference type="InterPro" id="IPR005745">
    <property type="entry name" value="Ribosomal_uL14_bac-type"/>
</dbReference>
<dbReference type="HAMAP" id="MF_01367">
    <property type="entry name" value="Ribosomal_uL14"/>
    <property type="match status" value="1"/>
</dbReference>
<evidence type="ECO:0000256" key="2">
    <source>
        <dbReference type="ARBA" id="ARBA00010745"/>
    </source>
</evidence>
<sequence>MKGISYRGNHICFGRYALQALEPAWITSRQIEAGRRAMSRNVRRGGQIWVRIFPDKPITIRPTETRMGSGKGSPEYWVAVVKPADNSGARELMCIRIIGASNRRYAYIGDIVVAVIKEAVPNTPLERSEVIRAVIVRTCKELKRSNGMIIHYNDNAAVVIDQEGNPKGTRIFGAIARELRQYNFTKIVSLAPEVL</sequence>
<dbReference type="SUPFAM" id="SSF50193">
    <property type="entry name" value="Ribosomal protein L14"/>
    <property type="match status" value="1"/>
</dbReference>
<evidence type="ECO:0000256" key="6">
    <source>
        <dbReference type="ARBA" id="ARBA00022980"/>
    </source>
</evidence>
<dbReference type="Gene3D" id="3.90.1170.10">
    <property type="entry name" value="Ribosomal protein L10e/L16"/>
    <property type="match status" value="1"/>
</dbReference>
<geneLocation type="mitochondrion" evidence="11"/>
<dbReference type="InterPro" id="IPR000218">
    <property type="entry name" value="Ribosomal_uL14"/>
</dbReference>
<dbReference type="InterPro" id="IPR036853">
    <property type="entry name" value="Ribosomal_uL14_sf"/>
</dbReference>
<dbReference type="PROSITE" id="PS00049">
    <property type="entry name" value="RIBOSOMAL_L14"/>
    <property type="match status" value="1"/>
</dbReference>
<dbReference type="PROSITE" id="PS00701">
    <property type="entry name" value="RIBOSOMAL_L16_2"/>
    <property type="match status" value="1"/>
</dbReference>
<dbReference type="InterPro" id="IPR000114">
    <property type="entry name" value="Ribosomal_uL16_bact-type"/>
</dbReference>
<name>A0A385G255_AMMMO</name>
<dbReference type="GO" id="GO:0019843">
    <property type="term" value="F:rRNA binding"/>
    <property type="evidence" value="ECO:0007669"/>
    <property type="project" value="UniProtKB-KW"/>
</dbReference>
<keyword evidence="4" id="KW-0699">rRNA-binding</keyword>
<dbReference type="PANTHER" id="PTHR12220:SF13">
    <property type="entry name" value="LARGE RIBOSOMAL SUBUNIT PROTEIN UL16M"/>
    <property type="match status" value="1"/>
</dbReference>
<dbReference type="Gene3D" id="2.40.150.20">
    <property type="entry name" value="Ribosomal protein L14"/>
    <property type="match status" value="1"/>
</dbReference>
<dbReference type="PROSITE" id="PS00586">
    <property type="entry name" value="RIBOSOMAL_L16_1"/>
    <property type="match status" value="1"/>
</dbReference>
<dbReference type="RefSeq" id="YP_009538322.1">
    <property type="nucleotide sequence ID" value="NC_039660.1"/>
</dbReference>
<dbReference type="NCBIfam" id="TIGR01067">
    <property type="entry name" value="rplN_bact"/>
    <property type="match status" value="1"/>
</dbReference>
<dbReference type="PRINTS" id="PR00060">
    <property type="entry name" value="RIBOSOMALL16"/>
</dbReference>
<dbReference type="GeneID" id="38344313"/>
<evidence type="ECO:0000256" key="9">
    <source>
        <dbReference type="ARBA" id="ARBA00035526"/>
    </source>
</evidence>